<feature type="domain" description="MADF" evidence="2">
    <location>
        <begin position="10"/>
        <end position="108"/>
    </location>
</feature>
<dbReference type="InterPro" id="IPR006578">
    <property type="entry name" value="MADF-dom"/>
</dbReference>
<proteinExistence type="predicted"/>
<dbReference type="Pfam" id="PF10545">
    <property type="entry name" value="MADF_DNA_bdg"/>
    <property type="match status" value="1"/>
</dbReference>
<dbReference type="OrthoDB" id="6628652at2759"/>
<dbReference type="PANTHER" id="PTHR21505:SF8">
    <property type="entry name" value="DPT-YFP REPRESSOR BY OVEREXPRESSION, ISOFORM D-RELATED"/>
    <property type="match status" value="1"/>
</dbReference>
<keyword evidence="4" id="KW-1185">Reference proteome</keyword>
<feature type="compositionally biased region" description="Basic and acidic residues" evidence="1">
    <location>
        <begin position="115"/>
        <end position="127"/>
    </location>
</feature>
<evidence type="ECO:0000256" key="1">
    <source>
        <dbReference type="SAM" id="MobiDB-lite"/>
    </source>
</evidence>
<name>A0A8S9XXX7_APOLU</name>
<dbReference type="EMBL" id="WIXP02000003">
    <property type="protein sequence ID" value="KAF6213389.1"/>
    <property type="molecule type" value="Genomic_DNA"/>
</dbReference>
<organism evidence="3 4">
    <name type="scientific">Apolygus lucorum</name>
    <name type="common">Small green plant bug</name>
    <name type="synonym">Lygocoris lucorum</name>
    <dbReference type="NCBI Taxonomy" id="248454"/>
    <lineage>
        <taxon>Eukaryota</taxon>
        <taxon>Metazoa</taxon>
        <taxon>Ecdysozoa</taxon>
        <taxon>Arthropoda</taxon>
        <taxon>Hexapoda</taxon>
        <taxon>Insecta</taxon>
        <taxon>Pterygota</taxon>
        <taxon>Neoptera</taxon>
        <taxon>Paraneoptera</taxon>
        <taxon>Hemiptera</taxon>
        <taxon>Heteroptera</taxon>
        <taxon>Panheteroptera</taxon>
        <taxon>Cimicomorpha</taxon>
        <taxon>Miridae</taxon>
        <taxon>Mirini</taxon>
        <taxon>Apolygus</taxon>
    </lineage>
</organism>
<reference evidence="3" key="1">
    <citation type="journal article" date="2021" name="Mol. Ecol. Resour.">
        <title>Apolygus lucorum genome provides insights into omnivorousness and mesophyll feeding.</title>
        <authorList>
            <person name="Liu Y."/>
            <person name="Liu H."/>
            <person name="Wang H."/>
            <person name="Huang T."/>
            <person name="Liu B."/>
            <person name="Yang B."/>
            <person name="Yin L."/>
            <person name="Li B."/>
            <person name="Zhang Y."/>
            <person name="Zhang S."/>
            <person name="Jiang F."/>
            <person name="Zhang X."/>
            <person name="Ren Y."/>
            <person name="Wang B."/>
            <person name="Wang S."/>
            <person name="Lu Y."/>
            <person name="Wu K."/>
            <person name="Fan W."/>
            <person name="Wang G."/>
        </authorList>
    </citation>
    <scope>NUCLEOTIDE SEQUENCE</scope>
    <source>
        <strain evidence="3">12Hb</strain>
    </source>
</reference>
<dbReference type="AlphaFoldDB" id="A0A8S9XXX7"/>
<sequence>MARARQNLEEFIIMYRDLPCLWKTSSKDYHDRRKKDAAYGKLVDKIREIEPSANKDFVIKKINNLRSSFRKELKKTKQWMTTGSGVEDVYQPKLWYFELLRFLYEQETPSLPNYKTEKFESESEAKNEININDGSERSNDLFDPDDTQSQTARDDPLGGKRQSLESLTYPTPPKRMTPMHHVTLTGDELQSVNEHNRLPTQDDRHDNNLILFRKNIRRRRERFKRELSDLRKDGRVKVEEGTRRQAGQPTIGKSVDCGNEKLVFMNSTPLLEHEFPIFQERAR</sequence>
<dbReference type="PROSITE" id="PS51029">
    <property type="entry name" value="MADF"/>
    <property type="match status" value="1"/>
</dbReference>
<evidence type="ECO:0000313" key="4">
    <source>
        <dbReference type="Proteomes" id="UP000466442"/>
    </source>
</evidence>
<evidence type="ECO:0000259" key="2">
    <source>
        <dbReference type="PROSITE" id="PS51029"/>
    </source>
</evidence>
<accession>A0A8S9XXX7</accession>
<dbReference type="Proteomes" id="UP000466442">
    <property type="component" value="Unassembled WGS sequence"/>
</dbReference>
<evidence type="ECO:0000313" key="3">
    <source>
        <dbReference type="EMBL" id="KAF6213389.1"/>
    </source>
</evidence>
<dbReference type="SMART" id="SM00595">
    <property type="entry name" value="MADF"/>
    <property type="match status" value="1"/>
</dbReference>
<gene>
    <name evidence="3" type="ORF">GE061_011108</name>
</gene>
<feature type="region of interest" description="Disordered" evidence="1">
    <location>
        <begin position="114"/>
        <end position="179"/>
    </location>
</feature>
<dbReference type="PANTHER" id="PTHR21505">
    <property type="entry name" value="MADF DOMAIN-CONTAINING PROTEIN-RELATED"/>
    <property type="match status" value="1"/>
</dbReference>
<protein>
    <recommendedName>
        <fullName evidence="2">MADF domain-containing protein</fullName>
    </recommendedName>
</protein>
<comment type="caution">
    <text evidence="3">The sequence shown here is derived from an EMBL/GenBank/DDBJ whole genome shotgun (WGS) entry which is preliminary data.</text>
</comment>